<sequence>MTLRRIGSGPLAKEDVQETPPEVQDTDQSMSLRWRLSLLSATLVAFAVGIITVAAYWTVSNYVISSIDDELENQATVMLERAGQPGFYSNVEAEIDTVRAYSQDMRIALAPPGWQYVVGDSVTVPGNILLNQSGSGTQIASTNTERILVKRDDAGAVVVLAKEMAETNRQITALGVLLLLIGGIGVLASILVGFIISNEGLKPLARLQRAVEHIVKTDELRAIPVVGNDEFAKLTKSFNEMLQALRESRTRQSQLVADAGHELKTPLTSMRTNIELLLMTSKDNSHSIPEEDLEALRQDVLSQMTEMSTLIGDLVDLAREESIETSEPVVLNQVLEIALDRVESRRLTVNIDVKETVQWEVVGDEFSLTRALVNVLDNAIKWSPDEGTVRVSLNQLDADTVRVIVDDSGPGIAESERELVLERFYRSISSRSMPGSGLGPAIVNQAVHRHGGALVVGESDDGGTRITMDFPGKPLRSQLEN</sequence>
<evidence type="ECO:0000256" key="12">
    <source>
        <dbReference type="SAM" id="Phobius"/>
    </source>
</evidence>
<feature type="domain" description="Histidine kinase" evidence="13">
    <location>
        <begin position="258"/>
        <end position="474"/>
    </location>
</feature>
<evidence type="ECO:0000256" key="11">
    <source>
        <dbReference type="SAM" id="MobiDB-lite"/>
    </source>
</evidence>
<name>A0A0M4CKV4_9CORY</name>
<comment type="catalytic activity">
    <reaction evidence="1">
        <text>ATP + protein L-histidine = ADP + protein N-phospho-L-histidine.</text>
        <dbReference type="EC" id="2.7.13.3"/>
    </reaction>
</comment>
<keyword evidence="10 12" id="KW-0472">Membrane</keyword>
<protein>
    <recommendedName>
        <fullName evidence="3">histidine kinase</fullName>
        <ecNumber evidence="3">2.7.13.3</ecNumber>
    </recommendedName>
</protein>
<proteinExistence type="predicted"/>
<evidence type="ECO:0000256" key="10">
    <source>
        <dbReference type="ARBA" id="ARBA00023136"/>
    </source>
</evidence>
<keyword evidence="16" id="KW-1185">Reference proteome</keyword>
<reference evidence="15 16" key="1">
    <citation type="submission" date="2014-08" db="EMBL/GenBank/DDBJ databases">
        <title>Complete genome sequence of Corynebacterium deserti GIMN1.010 (=DSM 45689), isolated from desert sand in western China.</title>
        <authorList>
            <person name="Ruckert C."/>
            <person name="Albersmeier A."/>
            <person name="Kalinowski J."/>
        </authorList>
    </citation>
    <scope>NUCLEOTIDE SEQUENCE [LARGE SCALE GENOMIC DNA]</scope>
    <source>
        <strain evidence="15 16">GIMN1.010</strain>
    </source>
</reference>
<dbReference type="Pfam" id="PF00672">
    <property type="entry name" value="HAMP"/>
    <property type="match status" value="1"/>
</dbReference>
<dbReference type="Gene3D" id="1.10.287.130">
    <property type="match status" value="1"/>
</dbReference>
<dbReference type="CDD" id="cd00082">
    <property type="entry name" value="HisKA"/>
    <property type="match status" value="1"/>
</dbReference>
<dbReference type="CDD" id="cd00075">
    <property type="entry name" value="HATPase"/>
    <property type="match status" value="1"/>
</dbReference>
<dbReference type="AlphaFoldDB" id="A0A0M4CKV4"/>
<dbReference type="PROSITE" id="PS50109">
    <property type="entry name" value="HIS_KIN"/>
    <property type="match status" value="1"/>
</dbReference>
<dbReference type="EMBL" id="CP009220">
    <property type="protein sequence ID" value="ALC05322.1"/>
    <property type="molecule type" value="Genomic_DNA"/>
</dbReference>
<evidence type="ECO:0000256" key="9">
    <source>
        <dbReference type="ARBA" id="ARBA00023012"/>
    </source>
</evidence>
<evidence type="ECO:0000313" key="15">
    <source>
        <dbReference type="EMBL" id="ALC05322.1"/>
    </source>
</evidence>
<dbReference type="Gene3D" id="3.30.565.10">
    <property type="entry name" value="Histidine kinase-like ATPase, C-terminal domain"/>
    <property type="match status" value="1"/>
</dbReference>
<dbReference type="InterPro" id="IPR050428">
    <property type="entry name" value="TCS_sensor_his_kinase"/>
</dbReference>
<accession>A0A0M4CKV4</accession>
<dbReference type="SUPFAM" id="SSF55874">
    <property type="entry name" value="ATPase domain of HSP90 chaperone/DNA topoisomerase II/histidine kinase"/>
    <property type="match status" value="1"/>
</dbReference>
<dbReference type="EC" id="2.7.13.3" evidence="3"/>
<dbReference type="Gene3D" id="6.10.340.10">
    <property type="match status" value="1"/>
</dbReference>
<dbReference type="SMART" id="SM00304">
    <property type="entry name" value="HAMP"/>
    <property type="match status" value="1"/>
</dbReference>
<evidence type="ECO:0000256" key="1">
    <source>
        <dbReference type="ARBA" id="ARBA00000085"/>
    </source>
</evidence>
<dbReference type="GO" id="GO:0000155">
    <property type="term" value="F:phosphorelay sensor kinase activity"/>
    <property type="evidence" value="ECO:0007669"/>
    <property type="project" value="InterPro"/>
</dbReference>
<evidence type="ECO:0000256" key="5">
    <source>
        <dbReference type="ARBA" id="ARBA00022679"/>
    </source>
</evidence>
<keyword evidence="8 12" id="KW-1133">Transmembrane helix</keyword>
<keyword evidence="4" id="KW-0597">Phosphoprotein</keyword>
<dbReference type="Pfam" id="PF00512">
    <property type="entry name" value="HisKA"/>
    <property type="match status" value="1"/>
</dbReference>
<dbReference type="PANTHER" id="PTHR45436">
    <property type="entry name" value="SENSOR HISTIDINE KINASE YKOH"/>
    <property type="match status" value="1"/>
</dbReference>
<dbReference type="SUPFAM" id="SSF47384">
    <property type="entry name" value="Homodimeric domain of signal transducing histidine kinase"/>
    <property type="match status" value="1"/>
</dbReference>
<dbReference type="InterPro" id="IPR003660">
    <property type="entry name" value="HAMP_dom"/>
</dbReference>
<dbReference type="Proteomes" id="UP000068067">
    <property type="component" value="Chromosome"/>
</dbReference>
<comment type="subcellular location">
    <subcellularLocation>
        <location evidence="2">Cell membrane</location>
    </subcellularLocation>
</comment>
<dbReference type="PANTHER" id="PTHR45436:SF5">
    <property type="entry name" value="SENSOR HISTIDINE KINASE TRCS"/>
    <property type="match status" value="1"/>
</dbReference>
<dbReference type="InterPro" id="IPR005467">
    <property type="entry name" value="His_kinase_dom"/>
</dbReference>
<evidence type="ECO:0000259" key="13">
    <source>
        <dbReference type="PROSITE" id="PS50109"/>
    </source>
</evidence>
<evidence type="ECO:0000256" key="6">
    <source>
        <dbReference type="ARBA" id="ARBA00022692"/>
    </source>
</evidence>
<dbReference type="PATRIC" id="fig|931089.4.peg.886"/>
<evidence type="ECO:0000256" key="7">
    <source>
        <dbReference type="ARBA" id="ARBA00022777"/>
    </source>
</evidence>
<dbReference type="GO" id="GO:0005886">
    <property type="term" value="C:plasma membrane"/>
    <property type="evidence" value="ECO:0007669"/>
    <property type="project" value="UniProtKB-SubCell"/>
</dbReference>
<dbReference type="SMART" id="SM00388">
    <property type="entry name" value="HisKA"/>
    <property type="match status" value="1"/>
</dbReference>
<dbReference type="InterPro" id="IPR003661">
    <property type="entry name" value="HisK_dim/P_dom"/>
</dbReference>
<organism evidence="15 16">
    <name type="scientific">Corynebacterium deserti GIMN1.010</name>
    <dbReference type="NCBI Taxonomy" id="931089"/>
    <lineage>
        <taxon>Bacteria</taxon>
        <taxon>Bacillati</taxon>
        <taxon>Actinomycetota</taxon>
        <taxon>Actinomycetes</taxon>
        <taxon>Mycobacteriales</taxon>
        <taxon>Corynebacteriaceae</taxon>
        <taxon>Corynebacterium</taxon>
    </lineage>
</organism>
<keyword evidence="7" id="KW-0418">Kinase</keyword>
<dbReference type="InterPro" id="IPR003594">
    <property type="entry name" value="HATPase_dom"/>
</dbReference>
<feature type="domain" description="HAMP" evidence="14">
    <location>
        <begin position="198"/>
        <end position="250"/>
    </location>
</feature>
<dbReference type="InterPro" id="IPR036890">
    <property type="entry name" value="HATPase_C_sf"/>
</dbReference>
<dbReference type="SMART" id="SM00387">
    <property type="entry name" value="HATPase_c"/>
    <property type="match status" value="1"/>
</dbReference>
<dbReference type="PROSITE" id="PS50885">
    <property type="entry name" value="HAMP"/>
    <property type="match status" value="1"/>
</dbReference>
<feature type="region of interest" description="Disordered" evidence="11">
    <location>
        <begin position="1"/>
        <end position="26"/>
    </location>
</feature>
<keyword evidence="9" id="KW-0902">Two-component regulatory system</keyword>
<evidence type="ECO:0000313" key="16">
    <source>
        <dbReference type="Proteomes" id="UP000068067"/>
    </source>
</evidence>
<dbReference type="InterPro" id="IPR004358">
    <property type="entry name" value="Sig_transdc_His_kin-like_C"/>
</dbReference>
<evidence type="ECO:0000256" key="8">
    <source>
        <dbReference type="ARBA" id="ARBA00022989"/>
    </source>
</evidence>
<dbReference type="CDD" id="cd06225">
    <property type="entry name" value="HAMP"/>
    <property type="match status" value="1"/>
</dbReference>
<dbReference type="InterPro" id="IPR036097">
    <property type="entry name" value="HisK_dim/P_sf"/>
</dbReference>
<dbReference type="SUPFAM" id="SSF158472">
    <property type="entry name" value="HAMP domain-like"/>
    <property type="match status" value="1"/>
</dbReference>
<evidence type="ECO:0000256" key="4">
    <source>
        <dbReference type="ARBA" id="ARBA00022553"/>
    </source>
</evidence>
<feature type="transmembrane region" description="Helical" evidence="12">
    <location>
        <begin position="38"/>
        <end position="59"/>
    </location>
</feature>
<gene>
    <name evidence="15" type="ORF">CDES_04385</name>
</gene>
<evidence type="ECO:0000259" key="14">
    <source>
        <dbReference type="PROSITE" id="PS50885"/>
    </source>
</evidence>
<evidence type="ECO:0000256" key="2">
    <source>
        <dbReference type="ARBA" id="ARBA00004236"/>
    </source>
</evidence>
<dbReference type="STRING" id="931089.CDES_04385"/>
<feature type="transmembrane region" description="Helical" evidence="12">
    <location>
        <begin position="171"/>
        <end position="196"/>
    </location>
</feature>
<dbReference type="PRINTS" id="PR00344">
    <property type="entry name" value="BCTRLSENSOR"/>
</dbReference>
<dbReference type="Pfam" id="PF02518">
    <property type="entry name" value="HATPase_c"/>
    <property type="match status" value="1"/>
</dbReference>
<keyword evidence="6 12" id="KW-0812">Transmembrane</keyword>
<evidence type="ECO:0000256" key="3">
    <source>
        <dbReference type="ARBA" id="ARBA00012438"/>
    </source>
</evidence>
<dbReference type="KEGG" id="cdx:CDES_04385"/>
<keyword evidence="5" id="KW-0808">Transferase</keyword>